<dbReference type="PANTHER" id="PTHR35005:SF1">
    <property type="entry name" value="2-AMINO-5-FORMYLAMINO-6-RIBOSYLAMINOPYRIMIDIN-4(3H)-ONE 5'-MONOPHOSPHATE DEFORMYLASE"/>
    <property type="match status" value="1"/>
</dbReference>
<accession>A0A9X1NK67</accession>
<sequence>MTYKLAELSGPAVAQNLTDTSIVVIPTGAIEHHGAHLPLITDALIASSVAEEAVVEGRSQGLDLWLLPTLTYTKSDEHAWAPGTMWLSAETLWSTLIDLGRSIATTPARKVVFVNGHGGNTALLGVANRELRRQFGLATFSMPAGLAQAAPEELGFGIHAGYAETSVVAHLRPDLVSMDLAERNVPEPMADLKYIGFNGYPVSFGWTSDDFGPSGVIGDPTGATPEAGKSLFTESVHRAVAALTEISAFTTRRADPPASEAGS</sequence>
<dbReference type="PANTHER" id="PTHR35005">
    <property type="entry name" value="3-DEHYDRO-SCYLLO-INOSOSE HYDROLASE"/>
    <property type="match status" value="1"/>
</dbReference>
<protein>
    <submittedName>
        <fullName evidence="6">Creatininase family protein</fullName>
    </submittedName>
</protein>
<evidence type="ECO:0000313" key="6">
    <source>
        <dbReference type="EMBL" id="MCD5316472.1"/>
    </source>
</evidence>
<dbReference type="Gene3D" id="3.40.50.10310">
    <property type="entry name" value="Creatininase"/>
    <property type="match status" value="1"/>
</dbReference>
<dbReference type="GO" id="GO:0009231">
    <property type="term" value="P:riboflavin biosynthetic process"/>
    <property type="evidence" value="ECO:0007669"/>
    <property type="project" value="TreeGrafter"/>
</dbReference>
<dbReference type="Proteomes" id="UP001138997">
    <property type="component" value="Unassembled WGS sequence"/>
</dbReference>
<dbReference type="InterPro" id="IPR003785">
    <property type="entry name" value="Creatininase/forma_Hydrolase"/>
</dbReference>
<evidence type="ECO:0000313" key="7">
    <source>
        <dbReference type="Proteomes" id="UP001138997"/>
    </source>
</evidence>
<name>A0A9X1NK67_9ACTN</name>
<evidence type="ECO:0000256" key="1">
    <source>
        <dbReference type="ARBA" id="ARBA00001947"/>
    </source>
</evidence>
<dbReference type="AlphaFoldDB" id="A0A9X1NK67"/>
<dbReference type="RefSeq" id="WP_231449323.1">
    <property type="nucleotide sequence ID" value="NZ_JAJOMB010000030.1"/>
</dbReference>
<evidence type="ECO:0000256" key="5">
    <source>
        <dbReference type="ARBA" id="ARBA00024029"/>
    </source>
</evidence>
<comment type="cofactor">
    <cofactor evidence="1">
        <name>Zn(2+)</name>
        <dbReference type="ChEBI" id="CHEBI:29105"/>
    </cofactor>
</comment>
<gene>
    <name evidence="6" type="ORF">LR394_36805</name>
</gene>
<keyword evidence="7" id="KW-1185">Reference proteome</keyword>
<comment type="caution">
    <text evidence="6">The sequence shown here is derived from an EMBL/GenBank/DDBJ whole genome shotgun (WGS) entry which is preliminary data.</text>
</comment>
<proteinExistence type="inferred from homology"/>
<keyword evidence="2" id="KW-0479">Metal-binding</keyword>
<evidence type="ECO:0000256" key="4">
    <source>
        <dbReference type="ARBA" id="ARBA00022833"/>
    </source>
</evidence>
<organism evidence="6 7">
    <name type="scientific">Kineosporia babensis</name>
    <dbReference type="NCBI Taxonomy" id="499548"/>
    <lineage>
        <taxon>Bacteria</taxon>
        <taxon>Bacillati</taxon>
        <taxon>Actinomycetota</taxon>
        <taxon>Actinomycetes</taxon>
        <taxon>Kineosporiales</taxon>
        <taxon>Kineosporiaceae</taxon>
        <taxon>Kineosporia</taxon>
    </lineage>
</organism>
<evidence type="ECO:0000256" key="3">
    <source>
        <dbReference type="ARBA" id="ARBA00022801"/>
    </source>
</evidence>
<reference evidence="6" key="1">
    <citation type="submission" date="2021-11" db="EMBL/GenBank/DDBJ databases">
        <title>Streptomyces corallinus and Kineosporia corallina sp. nov., two new coral-derived marine actinobacteria.</title>
        <authorList>
            <person name="Buangrab K."/>
            <person name="Sutthacheep M."/>
            <person name="Yeemin T."/>
            <person name="Harunari E."/>
            <person name="Igarashi Y."/>
            <person name="Sripreechasak P."/>
            <person name="Kanchanasin P."/>
            <person name="Tanasupawat S."/>
            <person name="Phongsopitanun W."/>
        </authorList>
    </citation>
    <scope>NUCLEOTIDE SEQUENCE</scope>
    <source>
        <strain evidence="6">JCM 31032</strain>
    </source>
</reference>
<dbReference type="EMBL" id="JAJOMB010000030">
    <property type="protein sequence ID" value="MCD5316472.1"/>
    <property type="molecule type" value="Genomic_DNA"/>
</dbReference>
<dbReference type="Pfam" id="PF02633">
    <property type="entry name" value="Creatininase"/>
    <property type="match status" value="1"/>
</dbReference>
<evidence type="ECO:0000256" key="2">
    <source>
        <dbReference type="ARBA" id="ARBA00022723"/>
    </source>
</evidence>
<dbReference type="GO" id="GO:0046872">
    <property type="term" value="F:metal ion binding"/>
    <property type="evidence" value="ECO:0007669"/>
    <property type="project" value="UniProtKB-KW"/>
</dbReference>
<dbReference type="SUPFAM" id="SSF102215">
    <property type="entry name" value="Creatininase"/>
    <property type="match status" value="1"/>
</dbReference>
<dbReference type="GO" id="GO:0016811">
    <property type="term" value="F:hydrolase activity, acting on carbon-nitrogen (but not peptide) bonds, in linear amides"/>
    <property type="evidence" value="ECO:0007669"/>
    <property type="project" value="TreeGrafter"/>
</dbReference>
<comment type="similarity">
    <text evidence="5">Belongs to the creatininase superfamily.</text>
</comment>
<keyword evidence="4" id="KW-0862">Zinc</keyword>
<keyword evidence="3" id="KW-0378">Hydrolase</keyword>
<dbReference type="InterPro" id="IPR024087">
    <property type="entry name" value="Creatininase-like_sf"/>
</dbReference>